<organism evidence="7 8">
    <name type="scientific">Natranaerovirga hydrolytica</name>
    <dbReference type="NCBI Taxonomy" id="680378"/>
    <lineage>
        <taxon>Bacteria</taxon>
        <taxon>Bacillati</taxon>
        <taxon>Bacillota</taxon>
        <taxon>Clostridia</taxon>
        <taxon>Lachnospirales</taxon>
        <taxon>Natranaerovirgaceae</taxon>
        <taxon>Natranaerovirga</taxon>
    </lineage>
</organism>
<dbReference type="AlphaFoldDB" id="A0A4R1N0E3"/>
<comment type="similarity">
    <text evidence="1 4">Belongs to the peptidase M24B family.</text>
</comment>
<evidence type="ECO:0000256" key="1">
    <source>
        <dbReference type="ARBA" id="ARBA00008766"/>
    </source>
</evidence>
<keyword evidence="7" id="KW-0031">Aminopeptidase</keyword>
<evidence type="ECO:0000313" key="7">
    <source>
        <dbReference type="EMBL" id="TCK98370.1"/>
    </source>
</evidence>
<dbReference type="Proteomes" id="UP000294545">
    <property type="component" value="Unassembled WGS sequence"/>
</dbReference>
<keyword evidence="3" id="KW-0378">Hydrolase</keyword>
<dbReference type="Pfam" id="PF00557">
    <property type="entry name" value="Peptidase_M24"/>
    <property type="match status" value="1"/>
</dbReference>
<evidence type="ECO:0000259" key="6">
    <source>
        <dbReference type="Pfam" id="PF01321"/>
    </source>
</evidence>
<dbReference type="PANTHER" id="PTHR46112:SF3">
    <property type="entry name" value="AMINOPEPTIDASE YPDF"/>
    <property type="match status" value="1"/>
</dbReference>
<dbReference type="InterPro" id="IPR029149">
    <property type="entry name" value="Creatin/AminoP/Spt16_N"/>
</dbReference>
<gene>
    <name evidence="7" type="ORF">EDC19_0790</name>
</gene>
<dbReference type="SUPFAM" id="SSF55920">
    <property type="entry name" value="Creatinase/aminopeptidase"/>
    <property type="match status" value="1"/>
</dbReference>
<proteinExistence type="inferred from homology"/>
<dbReference type="Gene3D" id="3.40.350.10">
    <property type="entry name" value="Creatinase/prolidase N-terminal domain"/>
    <property type="match status" value="1"/>
</dbReference>
<dbReference type="GO" id="GO:0004177">
    <property type="term" value="F:aminopeptidase activity"/>
    <property type="evidence" value="ECO:0007669"/>
    <property type="project" value="UniProtKB-KW"/>
</dbReference>
<feature type="domain" description="Peptidase M24" evidence="5">
    <location>
        <begin position="136"/>
        <end position="338"/>
    </location>
</feature>
<dbReference type="InterPro" id="IPR050659">
    <property type="entry name" value="Peptidase_M24B"/>
</dbReference>
<dbReference type="FunFam" id="3.90.230.10:FF:000014">
    <property type="entry name" value="Aminopeptidase P family protein"/>
    <property type="match status" value="1"/>
</dbReference>
<protein>
    <submittedName>
        <fullName evidence="7">Xaa-Pro aminopeptidase</fullName>
    </submittedName>
</protein>
<evidence type="ECO:0000256" key="2">
    <source>
        <dbReference type="ARBA" id="ARBA00022723"/>
    </source>
</evidence>
<dbReference type="PROSITE" id="PS00491">
    <property type="entry name" value="PROLINE_PEPTIDASE"/>
    <property type="match status" value="1"/>
</dbReference>
<accession>A0A4R1N0E3</accession>
<evidence type="ECO:0000256" key="3">
    <source>
        <dbReference type="ARBA" id="ARBA00022801"/>
    </source>
</evidence>
<dbReference type="EMBL" id="SMGQ01000011">
    <property type="protein sequence ID" value="TCK98370.1"/>
    <property type="molecule type" value="Genomic_DNA"/>
</dbReference>
<dbReference type="SUPFAM" id="SSF53092">
    <property type="entry name" value="Creatinase/prolidase N-terminal domain"/>
    <property type="match status" value="1"/>
</dbReference>
<dbReference type="GO" id="GO:0046872">
    <property type="term" value="F:metal ion binding"/>
    <property type="evidence" value="ECO:0007669"/>
    <property type="project" value="UniProtKB-KW"/>
</dbReference>
<dbReference type="PANTHER" id="PTHR46112">
    <property type="entry name" value="AMINOPEPTIDASE"/>
    <property type="match status" value="1"/>
</dbReference>
<name>A0A4R1N0E3_9FIRM</name>
<dbReference type="InterPro" id="IPR000994">
    <property type="entry name" value="Pept_M24"/>
</dbReference>
<dbReference type="InterPro" id="IPR036005">
    <property type="entry name" value="Creatinase/aminopeptidase-like"/>
</dbReference>
<keyword evidence="7" id="KW-0645">Protease</keyword>
<dbReference type="CDD" id="cd01092">
    <property type="entry name" value="APP-like"/>
    <property type="match status" value="1"/>
</dbReference>
<feature type="domain" description="Creatinase N-terminal" evidence="6">
    <location>
        <begin position="3"/>
        <end position="129"/>
    </location>
</feature>
<dbReference type="Gene3D" id="3.90.230.10">
    <property type="entry name" value="Creatinase/methionine aminopeptidase superfamily"/>
    <property type="match status" value="1"/>
</dbReference>
<dbReference type="OrthoDB" id="9806388at2"/>
<keyword evidence="2 4" id="KW-0479">Metal-binding</keyword>
<evidence type="ECO:0000259" key="5">
    <source>
        <dbReference type="Pfam" id="PF00557"/>
    </source>
</evidence>
<dbReference type="InterPro" id="IPR000587">
    <property type="entry name" value="Creatinase_N"/>
</dbReference>
<keyword evidence="8" id="KW-1185">Reference proteome</keyword>
<evidence type="ECO:0000256" key="4">
    <source>
        <dbReference type="RuleBase" id="RU000590"/>
    </source>
</evidence>
<dbReference type="Pfam" id="PF01321">
    <property type="entry name" value="Creatinase_N"/>
    <property type="match status" value="1"/>
</dbReference>
<reference evidence="7 8" key="1">
    <citation type="submission" date="2019-03" db="EMBL/GenBank/DDBJ databases">
        <title>Genomic Encyclopedia of Type Strains, Phase IV (KMG-IV): sequencing the most valuable type-strain genomes for metagenomic binning, comparative biology and taxonomic classification.</title>
        <authorList>
            <person name="Goeker M."/>
        </authorList>
    </citation>
    <scope>NUCLEOTIDE SEQUENCE [LARGE SCALE GENOMIC DNA]</scope>
    <source>
        <strain evidence="7 8">DSM 24176</strain>
    </source>
</reference>
<evidence type="ECO:0000313" key="8">
    <source>
        <dbReference type="Proteomes" id="UP000294545"/>
    </source>
</evidence>
<dbReference type="InterPro" id="IPR001131">
    <property type="entry name" value="Peptidase_M24B_aminopep-P_CS"/>
</dbReference>
<dbReference type="RefSeq" id="WP_132280816.1">
    <property type="nucleotide sequence ID" value="NZ_SMGQ01000011.1"/>
</dbReference>
<comment type="caution">
    <text evidence="7">The sequence shown here is derived from an EMBL/GenBank/DDBJ whole genome shotgun (WGS) entry which is preliminary data.</text>
</comment>
<sequence>MNRVSKLIAKLKEKDLDGIIVYNGLNRRYISGFTGSSGYLYVSKNKKVLLTDFRYIEQGAQECEGFEVIDMLKKGHIKTLDAIIQEDDVKKIAFEQNTITYQEHTLLEEGLEVDNLVPTSDIIESLRMIKEEEELEHIKKAVAIGDKAFAHILNFIKVGVKEKDIALELEYFMKKEGAEKLSFDSIVASGVHSSMPHAKPTNKTLDNGDFLTLDFGCIYKGYCSDMTRTLVIGKANDKQKEIYNIVLEAQLKGIEMIKEGITGSQADKTSRNIIKKYGYDQYFGHSLGHSLGLFIHEAPRLSPLGYDILKEKMVVTVEPGIYIPQFGGVRIEDMVVVEKDGNLNLTQSPKELIEL</sequence>